<proteinExistence type="predicted"/>
<dbReference type="EMBL" id="WJNH01000001">
    <property type="protein sequence ID" value="MRG84744.1"/>
    <property type="molecule type" value="Genomic_DNA"/>
</dbReference>
<gene>
    <name evidence="1" type="ORF">GH754_00215</name>
</gene>
<keyword evidence="2" id="KW-1185">Reference proteome</keyword>
<dbReference type="AlphaFoldDB" id="A0A6G1X1D4"/>
<protein>
    <submittedName>
        <fullName evidence="1">Uncharacterized protein</fullName>
    </submittedName>
</protein>
<dbReference type="Proteomes" id="UP000480185">
    <property type="component" value="Unassembled WGS sequence"/>
</dbReference>
<evidence type="ECO:0000313" key="1">
    <source>
        <dbReference type="EMBL" id="MRG84744.1"/>
    </source>
</evidence>
<evidence type="ECO:0000313" key="2">
    <source>
        <dbReference type="Proteomes" id="UP000480185"/>
    </source>
</evidence>
<name>A0A6G1X1D4_9BACI</name>
<reference evidence="1 2" key="1">
    <citation type="submission" date="2019-11" db="EMBL/GenBank/DDBJ databases">
        <authorList>
            <person name="Li J."/>
        </authorList>
    </citation>
    <scope>NUCLEOTIDE SEQUENCE [LARGE SCALE GENOMIC DNA]</scope>
    <source>
        <strain evidence="1 2">J4</strain>
    </source>
</reference>
<accession>A0A6G1X1D4</accession>
<sequence>MLKFNPDLLMIDLKMLKMAWFAEQDSYKTKELIKFTKIQLNYAKGAPPNAEAPHTRHTNLAIRH</sequence>
<comment type="caution">
    <text evidence="1">The sequence shown here is derived from an EMBL/GenBank/DDBJ whole genome shotgun (WGS) entry which is preliminary data.</text>
</comment>
<organism evidence="1 2">
    <name type="scientific">Salinibacillus xinjiangensis</name>
    <dbReference type="NCBI Taxonomy" id="1229268"/>
    <lineage>
        <taxon>Bacteria</taxon>
        <taxon>Bacillati</taxon>
        <taxon>Bacillota</taxon>
        <taxon>Bacilli</taxon>
        <taxon>Bacillales</taxon>
        <taxon>Bacillaceae</taxon>
        <taxon>Salinibacillus</taxon>
    </lineage>
</organism>